<dbReference type="Proteomes" id="UP000187651">
    <property type="component" value="Unassembled WGS sequence"/>
</dbReference>
<dbReference type="RefSeq" id="WP_074520643.1">
    <property type="nucleotide sequence ID" value="NZ_FNHZ01000001.1"/>
</dbReference>
<keyword evidence="1" id="KW-0472">Membrane</keyword>
<evidence type="ECO:0000313" key="2">
    <source>
        <dbReference type="EMBL" id="SDM46964.1"/>
    </source>
</evidence>
<feature type="transmembrane region" description="Helical" evidence="1">
    <location>
        <begin position="187"/>
        <end position="206"/>
    </location>
</feature>
<name>A0A1G9THJ0_9FIRM</name>
<reference evidence="3" key="1">
    <citation type="submission" date="2016-10" db="EMBL/GenBank/DDBJ databases">
        <authorList>
            <person name="Varghese N."/>
            <person name="Submissions S."/>
        </authorList>
    </citation>
    <scope>NUCLEOTIDE SEQUENCE [LARGE SCALE GENOMIC DNA]</scope>
    <source>
        <strain evidence="3">M83</strain>
    </source>
</reference>
<evidence type="ECO:0008006" key="4">
    <source>
        <dbReference type="Google" id="ProtNLM"/>
    </source>
</evidence>
<protein>
    <recommendedName>
        <fullName evidence="4">ATPase P</fullName>
    </recommendedName>
</protein>
<gene>
    <name evidence="2" type="ORF">SAMN05216544_0352</name>
</gene>
<keyword evidence="1" id="KW-1133">Transmembrane helix</keyword>
<organism evidence="2 3">
    <name type="scientific">Lachnospira pectinoschiza</name>
    <dbReference type="NCBI Taxonomy" id="28052"/>
    <lineage>
        <taxon>Bacteria</taxon>
        <taxon>Bacillati</taxon>
        <taxon>Bacillota</taxon>
        <taxon>Clostridia</taxon>
        <taxon>Lachnospirales</taxon>
        <taxon>Lachnospiraceae</taxon>
        <taxon>Lachnospira</taxon>
    </lineage>
</organism>
<sequence length="336" mass="37721">MIFTPKALGSSNLSAEELKEDKKNLIKYGPCGLGKKAIYLNSFYLDRVYYADMANVSRVYKRVAMSKGGFTGKGLFGSIPYLVVEFKNGTKKVCNFKYEEHVDLMLDAISKAYPKMPTHSVEAEKRLRKAEEKERARYVKNLSKEAITTIDTLDKAKLELEKDRELSTRLAYDAKQKRTLDSINPTYRILAIAVFLAAAICAAFGLHLVMTAGIKTGGVYVLLGFAFIFFTISAHVLPTGTNNKRYGDNCYRNTLSEMEAKLEKISDFPLPAIYAHPIVCERMIRVIREGRTSTIDGAMELVKKDLKALNPSVTVTQKEYDEVVVVKPLFTVADYV</sequence>
<evidence type="ECO:0000256" key="1">
    <source>
        <dbReference type="SAM" id="Phobius"/>
    </source>
</evidence>
<evidence type="ECO:0000313" key="3">
    <source>
        <dbReference type="Proteomes" id="UP000187651"/>
    </source>
</evidence>
<dbReference type="EMBL" id="FNHZ01000001">
    <property type="protein sequence ID" value="SDM46964.1"/>
    <property type="molecule type" value="Genomic_DNA"/>
</dbReference>
<keyword evidence="1" id="KW-0812">Transmembrane</keyword>
<proteinExistence type="predicted"/>
<keyword evidence="3" id="KW-1185">Reference proteome</keyword>
<dbReference type="AlphaFoldDB" id="A0A1G9THJ0"/>
<feature type="transmembrane region" description="Helical" evidence="1">
    <location>
        <begin position="218"/>
        <end position="237"/>
    </location>
</feature>
<dbReference type="OrthoDB" id="1900474at2"/>
<accession>A0A1G9THJ0</accession>